<dbReference type="PANTHER" id="PTHR45586">
    <property type="entry name" value="TPR REPEAT-CONTAINING PROTEIN PA4667"/>
    <property type="match status" value="1"/>
</dbReference>
<dbReference type="Gene3D" id="1.25.40.10">
    <property type="entry name" value="Tetratricopeptide repeat domain"/>
    <property type="match status" value="1"/>
</dbReference>
<reference evidence="4 5" key="2">
    <citation type="journal article" date="2016" name="Genome Announc.">
        <title>Complete Genome Sequence of Algoriphagus sp. Strain M8-2, Isolated from a Brackish Lake.</title>
        <authorList>
            <person name="Muraguchi Y."/>
            <person name="Kushimoto K."/>
            <person name="Ohtsubo Y."/>
            <person name="Suzuki T."/>
            <person name="Dohra H."/>
            <person name="Kimbara K."/>
            <person name="Shintani M."/>
        </authorList>
    </citation>
    <scope>NUCLEOTIDE SEQUENCE [LARGE SCALE GENOMIC DNA]</scope>
    <source>
        <strain evidence="4 5">M8-2</strain>
    </source>
</reference>
<keyword evidence="2 3" id="KW-0802">TPR repeat</keyword>
<dbReference type="PROSITE" id="PS50005">
    <property type="entry name" value="TPR"/>
    <property type="match status" value="1"/>
</dbReference>
<dbReference type="SMART" id="SM00028">
    <property type="entry name" value="TPR"/>
    <property type="match status" value="4"/>
</dbReference>
<proteinExistence type="predicted"/>
<accession>A0A142EJ27</accession>
<keyword evidence="1" id="KW-0677">Repeat</keyword>
<dbReference type="STRING" id="1727163.AO498_01910"/>
<evidence type="ECO:0000256" key="2">
    <source>
        <dbReference type="ARBA" id="ARBA00022803"/>
    </source>
</evidence>
<dbReference type="KEGG" id="alm:AO498_01910"/>
<keyword evidence="5" id="KW-1185">Reference proteome</keyword>
<protein>
    <submittedName>
        <fullName evidence="4">Peptidase</fullName>
    </submittedName>
</protein>
<dbReference type="InterPro" id="IPR011990">
    <property type="entry name" value="TPR-like_helical_dom_sf"/>
</dbReference>
<organism evidence="4 5">
    <name type="scientific">Algoriphagus sanaruensis</name>
    <dbReference type="NCBI Taxonomy" id="1727163"/>
    <lineage>
        <taxon>Bacteria</taxon>
        <taxon>Pseudomonadati</taxon>
        <taxon>Bacteroidota</taxon>
        <taxon>Cytophagia</taxon>
        <taxon>Cytophagales</taxon>
        <taxon>Cyclobacteriaceae</taxon>
        <taxon>Algoriphagus</taxon>
    </lineage>
</organism>
<gene>
    <name evidence="4" type="ORF">AO498_01910</name>
</gene>
<reference evidence="5" key="1">
    <citation type="submission" date="2015-09" db="EMBL/GenBank/DDBJ databases">
        <title>Complete sequence of Algoriphagus sp. M8-2.</title>
        <authorList>
            <person name="Shintani M."/>
        </authorList>
    </citation>
    <scope>NUCLEOTIDE SEQUENCE [LARGE SCALE GENOMIC DNA]</scope>
    <source>
        <strain evidence="5">M8-2</strain>
    </source>
</reference>
<dbReference type="PATRIC" id="fig|1727163.4.peg.403"/>
<dbReference type="Pfam" id="PF14559">
    <property type="entry name" value="TPR_19"/>
    <property type="match status" value="1"/>
</dbReference>
<dbReference type="EMBL" id="CP012836">
    <property type="protein sequence ID" value="AMQ55132.1"/>
    <property type="molecule type" value="Genomic_DNA"/>
</dbReference>
<dbReference type="SUPFAM" id="SSF48452">
    <property type="entry name" value="TPR-like"/>
    <property type="match status" value="1"/>
</dbReference>
<evidence type="ECO:0000256" key="1">
    <source>
        <dbReference type="ARBA" id="ARBA00022737"/>
    </source>
</evidence>
<dbReference type="InterPro" id="IPR019734">
    <property type="entry name" value="TPR_rpt"/>
</dbReference>
<evidence type="ECO:0000256" key="3">
    <source>
        <dbReference type="PROSITE-ProRule" id="PRU00339"/>
    </source>
</evidence>
<dbReference type="OrthoDB" id="1490552at2"/>
<dbReference type="InterPro" id="IPR051012">
    <property type="entry name" value="CellSynth/LPSAsmb/PSIAsmb"/>
</dbReference>
<dbReference type="PANTHER" id="PTHR45586:SF1">
    <property type="entry name" value="LIPOPOLYSACCHARIDE ASSEMBLY PROTEIN B"/>
    <property type="match status" value="1"/>
</dbReference>
<evidence type="ECO:0000313" key="4">
    <source>
        <dbReference type="EMBL" id="AMQ55132.1"/>
    </source>
</evidence>
<evidence type="ECO:0000313" key="5">
    <source>
        <dbReference type="Proteomes" id="UP000073816"/>
    </source>
</evidence>
<dbReference type="AlphaFoldDB" id="A0A142EJ27"/>
<name>A0A142EJ27_9BACT</name>
<dbReference type="Proteomes" id="UP000073816">
    <property type="component" value="Chromosome"/>
</dbReference>
<sequence length="275" mass="30717">MKGSQLVLIGLGLAAIVGLYALPKVVVDNDPQNAAIEDTQSEDANADASMLHKNELSSDQKSIAEQLKAKLSDQNSTDAEKTGFAKELSEIYKSEGIFDSAAFYLKEALLINPTDLSLIEQTGNAYYEAYTFALDKEKVEDLANKTREYLGKILEGDASRLDLKTKIAMTYVSSSNPMQGITMLREVLDQDPTNEDGLFNMGVLSLQSGQYDRASERFEELVKYHPENLQGQFYLGVSYFESKEKNKAKAQFELVRSMTQDPMILESIRTYLEKL</sequence>
<feature type="repeat" description="TPR" evidence="3">
    <location>
        <begin position="195"/>
        <end position="228"/>
    </location>
</feature>
<dbReference type="RefSeq" id="WP_067543004.1">
    <property type="nucleotide sequence ID" value="NZ_CP012836.1"/>
</dbReference>